<evidence type="ECO:0000256" key="5">
    <source>
        <dbReference type="ARBA" id="ARBA00023136"/>
    </source>
</evidence>
<keyword evidence="2" id="KW-1003">Cell membrane</keyword>
<dbReference type="PANTHER" id="PTHR30625">
    <property type="entry name" value="PROTEIN TOLQ"/>
    <property type="match status" value="1"/>
</dbReference>
<keyword evidence="4 8" id="KW-1133">Transmembrane helix</keyword>
<feature type="transmembrane region" description="Helical" evidence="8">
    <location>
        <begin position="386"/>
        <end position="406"/>
    </location>
</feature>
<proteinExistence type="inferred from homology"/>
<dbReference type="RefSeq" id="WP_116008013.1">
    <property type="nucleotide sequence ID" value="NZ_QUOU01000001.1"/>
</dbReference>
<keyword evidence="6" id="KW-0813">Transport</keyword>
<dbReference type="GO" id="GO:0005886">
    <property type="term" value="C:plasma membrane"/>
    <property type="evidence" value="ECO:0007669"/>
    <property type="project" value="UniProtKB-SubCell"/>
</dbReference>
<organism evidence="10 11">
    <name type="scientific">Thalassotalea euphylliae</name>
    <dbReference type="NCBI Taxonomy" id="1655234"/>
    <lineage>
        <taxon>Bacteria</taxon>
        <taxon>Pseudomonadati</taxon>
        <taxon>Pseudomonadota</taxon>
        <taxon>Gammaproteobacteria</taxon>
        <taxon>Alteromonadales</taxon>
        <taxon>Colwelliaceae</taxon>
        <taxon>Thalassotalea</taxon>
    </lineage>
</organism>
<dbReference type="Proteomes" id="UP000256478">
    <property type="component" value="Unassembled WGS sequence"/>
</dbReference>
<evidence type="ECO:0000256" key="1">
    <source>
        <dbReference type="ARBA" id="ARBA00004651"/>
    </source>
</evidence>
<gene>
    <name evidence="10" type="ORF">DXX93_10235</name>
</gene>
<dbReference type="PANTHER" id="PTHR30625:SF11">
    <property type="entry name" value="MOTA_TOLQ_EXBB PROTON CHANNEL DOMAIN-CONTAINING PROTEIN"/>
    <property type="match status" value="1"/>
</dbReference>
<keyword evidence="3 8" id="KW-0812">Transmembrane</keyword>
<dbReference type="OrthoDB" id="4045at2"/>
<evidence type="ECO:0000256" key="4">
    <source>
        <dbReference type="ARBA" id="ARBA00022989"/>
    </source>
</evidence>
<comment type="subcellular location">
    <subcellularLocation>
        <location evidence="1">Cell membrane</location>
        <topology evidence="1">Multi-pass membrane protein</topology>
    </subcellularLocation>
    <subcellularLocation>
        <location evidence="6">Membrane</location>
        <topology evidence="6">Multi-pass membrane protein</topology>
    </subcellularLocation>
</comment>
<evidence type="ECO:0000256" key="7">
    <source>
        <dbReference type="SAM" id="Coils"/>
    </source>
</evidence>
<dbReference type="InterPro" id="IPR050790">
    <property type="entry name" value="ExbB/TolQ_transport"/>
</dbReference>
<evidence type="ECO:0000313" key="10">
    <source>
        <dbReference type="EMBL" id="REL26910.1"/>
    </source>
</evidence>
<dbReference type="PIRSF" id="PIRSF037714">
    <property type="entry name" value="TolR"/>
    <property type="match status" value="1"/>
</dbReference>
<reference evidence="10 11" key="1">
    <citation type="submission" date="2018-08" db="EMBL/GenBank/DDBJ databases">
        <title>Thalassotalea euphylliae genome.</title>
        <authorList>
            <person name="Summers S."/>
            <person name="Rice S.A."/>
            <person name="Freckelton M.L."/>
            <person name="Nedved B.T."/>
            <person name="Hadfield M.G."/>
        </authorList>
    </citation>
    <scope>NUCLEOTIDE SEQUENCE [LARGE SCALE GENOMIC DNA]</scope>
    <source>
        <strain evidence="10 11">H1</strain>
    </source>
</reference>
<evidence type="ECO:0000256" key="8">
    <source>
        <dbReference type="SAM" id="Phobius"/>
    </source>
</evidence>
<feature type="coiled-coil region" evidence="7">
    <location>
        <begin position="42"/>
        <end position="115"/>
    </location>
</feature>
<evidence type="ECO:0000256" key="2">
    <source>
        <dbReference type="ARBA" id="ARBA00022475"/>
    </source>
</evidence>
<feature type="transmembrane region" description="Helical" evidence="8">
    <location>
        <begin position="250"/>
        <end position="273"/>
    </location>
</feature>
<dbReference type="AlphaFoldDB" id="A0A3E0TRC6"/>
<sequence length="446" mass="48622">MSPLIKSVITINSIISLYLLAFSTVFVIASPSSFASDISSVEAELLAEIKRANKAYQQQTQAIAKQRRQLLKQLASQEQTLKKLSVEAKLITRTKDEQNLSVTKLEERLASWQQQYNYLNHLLASIDNRKPITSLAALSERIEQHLKPTQFEPMQVALTSGELINGEKLSVGPANIFISGDNQQAGLVAGLVTQVEQTWQLALQYDDAQTAAALELQQNQRGTLALDATNNRSLILNQHQETIAEHLNKGGIWIVPILAFALLALTIAGVKAVSLSRLPKLKPALSSIENTSTDNSKLGIYQQRLLTIAKQNQHSQTQSDDLLFDQLMQIKQEIERGLSAIAVTAAVAPLLGLLGTVSGMIQTFKLMTLFGAGDANAVSGGISESLVTTELGLIVAIPALVAHALMSRRCHHYMNGLESFAIRLSHQQVPPPENNTSVTREVTNVA</sequence>
<dbReference type="InterPro" id="IPR017270">
    <property type="entry name" value="MotA/TolQ/ExbB-rel"/>
</dbReference>
<dbReference type="EMBL" id="QUOU01000001">
    <property type="protein sequence ID" value="REL26910.1"/>
    <property type="molecule type" value="Genomic_DNA"/>
</dbReference>
<comment type="similarity">
    <text evidence="6">Belongs to the exbB/tolQ family.</text>
</comment>
<evidence type="ECO:0000256" key="6">
    <source>
        <dbReference type="RuleBase" id="RU004057"/>
    </source>
</evidence>
<evidence type="ECO:0000313" key="11">
    <source>
        <dbReference type="Proteomes" id="UP000256478"/>
    </source>
</evidence>
<dbReference type="InterPro" id="IPR002898">
    <property type="entry name" value="MotA_ExbB_proton_chnl"/>
</dbReference>
<feature type="transmembrane region" description="Helical" evidence="8">
    <location>
        <begin position="338"/>
        <end position="361"/>
    </location>
</feature>
<comment type="caution">
    <text evidence="10">The sequence shown here is derived from an EMBL/GenBank/DDBJ whole genome shotgun (WGS) entry which is preliminary data.</text>
</comment>
<accession>A0A3E0TRC6</accession>
<keyword evidence="7" id="KW-0175">Coiled coil</keyword>
<keyword evidence="6" id="KW-0653">Protein transport</keyword>
<evidence type="ECO:0000259" key="9">
    <source>
        <dbReference type="Pfam" id="PF01618"/>
    </source>
</evidence>
<protein>
    <recommendedName>
        <fullName evidence="9">MotA/TolQ/ExbB proton channel domain-containing protein</fullName>
    </recommendedName>
</protein>
<feature type="domain" description="MotA/TolQ/ExbB proton channel" evidence="9">
    <location>
        <begin position="311"/>
        <end position="417"/>
    </location>
</feature>
<evidence type="ECO:0000256" key="3">
    <source>
        <dbReference type="ARBA" id="ARBA00022692"/>
    </source>
</evidence>
<dbReference type="GO" id="GO:0017038">
    <property type="term" value="P:protein import"/>
    <property type="evidence" value="ECO:0007669"/>
    <property type="project" value="TreeGrafter"/>
</dbReference>
<name>A0A3E0TRC6_9GAMM</name>
<keyword evidence="5 8" id="KW-0472">Membrane</keyword>
<dbReference type="Pfam" id="PF01618">
    <property type="entry name" value="MotA_ExbB"/>
    <property type="match status" value="1"/>
</dbReference>